<reference evidence="3 4" key="1">
    <citation type="journal article" date="2023" name="Arcadia Sci">
        <title>De novo assembly of a long-read Amblyomma americanum tick genome.</title>
        <authorList>
            <person name="Chou S."/>
            <person name="Poskanzer K.E."/>
            <person name="Rollins M."/>
            <person name="Thuy-Boun P.S."/>
        </authorList>
    </citation>
    <scope>NUCLEOTIDE SEQUENCE [LARGE SCALE GENOMIC DNA]</scope>
    <source>
        <strain evidence="3">F_SG_1</strain>
        <tissue evidence="3">Salivary glands</tissue>
    </source>
</reference>
<dbReference type="InterPro" id="IPR055142">
    <property type="entry name" value="ZER1-like_C"/>
</dbReference>
<dbReference type="Pfam" id="PF22964">
    <property type="entry name" value="ZER1-like_2nd"/>
    <property type="match status" value="1"/>
</dbReference>
<dbReference type="Gene3D" id="3.80.10.10">
    <property type="entry name" value="Ribonuclease Inhibitor"/>
    <property type="match status" value="1"/>
</dbReference>
<dbReference type="PANTHER" id="PTHR12904">
    <property type="match status" value="1"/>
</dbReference>
<organism evidence="3 4">
    <name type="scientific">Amblyomma americanum</name>
    <name type="common">Lone star tick</name>
    <dbReference type="NCBI Taxonomy" id="6943"/>
    <lineage>
        <taxon>Eukaryota</taxon>
        <taxon>Metazoa</taxon>
        <taxon>Ecdysozoa</taxon>
        <taxon>Arthropoda</taxon>
        <taxon>Chelicerata</taxon>
        <taxon>Arachnida</taxon>
        <taxon>Acari</taxon>
        <taxon>Parasitiformes</taxon>
        <taxon>Ixodida</taxon>
        <taxon>Ixodoidea</taxon>
        <taxon>Ixodidae</taxon>
        <taxon>Amblyomminae</taxon>
        <taxon>Amblyomma</taxon>
    </lineage>
</organism>
<keyword evidence="1" id="KW-0833">Ubl conjugation pathway</keyword>
<comment type="caution">
    <text evidence="3">The sequence shown here is derived from an EMBL/GenBank/DDBJ whole genome shotgun (WGS) entry which is preliminary data.</text>
</comment>
<evidence type="ECO:0000313" key="3">
    <source>
        <dbReference type="EMBL" id="KAK8773725.1"/>
    </source>
</evidence>
<keyword evidence="4" id="KW-1185">Reference proteome</keyword>
<dbReference type="AlphaFoldDB" id="A0AAQ4EFY7"/>
<dbReference type="InterPro" id="IPR051341">
    <property type="entry name" value="Zyg-11_UBL_adapter"/>
</dbReference>
<evidence type="ECO:0000259" key="2">
    <source>
        <dbReference type="Pfam" id="PF22964"/>
    </source>
</evidence>
<sequence>MYNLKSCGGEEAVLCQLQQLQHLDVSDDRDHPLDLLHPLRHDVSWLLRDPHRFPHLVSLDLSGKDGLTVAALRSFLEAHPKMRFLGLMQTDACFDDFFTRELPSHSDLVITGCADERQILEALRRYPDRPYYVQKSLYYLYQYTLSYSQPRVDVIQISTSETSSLGAKPEYMERLLRIVKSKLYAGEVDIMMKFTLSALWNLTG</sequence>
<dbReference type="PANTHER" id="PTHR12904:SF22">
    <property type="entry name" value="ZYG-11 FAMILY MEMBER B, CELL CYCLE REGULATOR"/>
    <property type="match status" value="1"/>
</dbReference>
<evidence type="ECO:0000256" key="1">
    <source>
        <dbReference type="ARBA" id="ARBA00022786"/>
    </source>
</evidence>
<dbReference type="Proteomes" id="UP001321473">
    <property type="component" value="Unassembled WGS sequence"/>
</dbReference>
<proteinExistence type="predicted"/>
<name>A0AAQ4EFY7_AMBAM</name>
<dbReference type="EMBL" id="JARKHS020016399">
    <property type="protein sequence ID" value="KAK8773725.1"/>
    <property type="molecule type" value="Genomic_DNA"/>
</dbReference>
<dbReference type="GO" id="GO:0031462">
    <property type="term" value="C:Cul2-RING ubiquitin ligase complex"/>
    <property type="evidence" value="ECO:0007669"/>
    <property type="project" value="TreeGrafter"/>
</dbReference>
<feature type="domain" description="Protein zer-1 homolog-like C-terminal" evidence="2">
    <location>
        <begin position="154"/>
        <end position="203"/>
    </location>
</feature>
<evidence type="ECO:0000313" key="4">
    <source>
        <dbReference type="Proteomes" id="UP001321473"/>
    </source>
</evidence>
<gene>
    <name evidence="3" type="ORF">V5799_011743</name>
</gene>
<accession>A0AAQ4EFY7</accession>
<dbReference type="InterPro" id="IPR032675">
    <property type="entry name" value="LRR_dom_sf"/>
</dbReference>
<protein>
    <recommendedName>
        <fullName evidence="2">Protein zer-1 homolog-like C-terminal domain-containing protein</fullName>
    </recommendedName>
</protein>
<dbReference type="SUPFAM" id="SSF52047">
    <property type="entry name" value="RNI-like"/>
    <property type="match status" value="1"/>
</dbReference>